<gene>
    <name evidence="4" type="ORF">LXM26_14125</name>
</gene>
<organism evidence="4 5">
    <name type="scientific">Dyadobacter chenwenxiniae</name>
    <dbReference type="NCBI Taxonomy" id="2906456"/>
    <lineage>
        <taxon>Bacteria</taxon>
        <taxon>Pseudomonadati</taxon>
        <taxon>Bacteroidota</taxon>
        <taxon>Cytophagia</taxon>
        <taxon>Cytophagales</taxon>
        <taxon>Spirosomataceae</taxon>
        <taxon>Dyadobacter</taxon>
    </lineage>
</organism>
<dbReference type="SUPFAM" id="SSF52218">
    <property type="entry name" value="Flavoproteins"/>
    <property type="match status" value="1"/>
</dbReference>
<keyword evidence="2" id="KW-0560">Oxidoreductase</keyword>
<proteinExistence type="inferred from homology"/>
<comment type="caution">
    <text evidence="4">The sequence shown here is derived from an EMBL/GenBank/DDBJ whole genome shotgun (WGS) entry which is preliminary data.</text>
</comment>
<dbReference type="EMBL" id="JAJTTC010000002">
    <property type="protein sequence ID" value="MCF0062640.1"/>
    <property type="molecule type" value="Genomic_DNA"/>
</dbReference>
<evidence type="ECO:0000259" key="3">
    <source>
        <dbReference type="Pfam" id="PF02525"/>
    </source>
</evidence>
<dbReference type="AlphaFoldDB" id="A0A9X1PKA6"/>
<sequence length="222" mass="25354">MRVLLIYAHPEPKSFNGAMFRKAQETLLQAGHQVRVSDLYAMQFDPVSGRDNFTGIENADFFKQQLEEVYATKNGTFVQLIAAEQEKVEWCDVMIWQFPLWWFSVPGILKGWVDRVFAMGRFYGEGRIYETGVFKEKKALLALTTGGNEDAYLKDGLQGDIHGILRPIQRGIFEFTGFTVLAPHVVYGPARLTSGQRDAELHRWQQRVLALEAEPGFEVGRY</sequence>
<reference evidence="4" key="1">
    <citation type="submission" date="2021-12" db="EMBL/GenBank/DDBJ databases">
        <title>Novel species in genus Dyadobacter.</title>
        <authorList>
            <person name="Ma C."/>
        </authorList>
    </citation>
    <scope>NUCLEOTIDE SEQUENCE</scope>
    <source>
        <strain evidence="4">LJ419</strain>
    </source>
</reference>
<evidence type="ECO:0000256" key="1">
    <source>
        <dbReference type="ARBA" id="ARBA00006252"/>
    </source>
</evidence>
<dbReference type="GO" id="GO:0003955">
    <property type="term" value="F:NAD(P)H dehydrogenase (quinone) activity"/>
    <property type="evidence" value="ECO:0007669"/>
    <property type="project" value="TreeGrafter"/>
</dbReference>
<dbReference type="PANTHER" id="PTHR10204:SF34">
    <property type="entry name" value="NAD(P)H DEHYDROGENASE [QUINONE] 1 ISOFORM 1"/>
    <property type="match status" value="1"/>
</dbReference>
<keyword evidence="5" id="KW-1185">Reference proteome</keyword>
<dbReference type="GO" id="GO:0005829">
    <property type="term" value="C:cytosol"/>
    <property type="evidence" value="ECO:0007669"/>
    <property type="project" value="TreeGrafter"/>
</dbReference>
<dbReference type="Proteomes" id="UP001139000">
    <property type="component" value="Unassembled WGS sequence"/>
</dbReference>
<dbReference type="RefSeq" id="WP_234655734.1">
    <property type="nucleotide sequence ID" value="NZ_CP094997.1"/>
</dbReference>
<dbReference type="PANTHER" id="PTHR10204">
    <property type="entry name" value="NAD P H OXIDOREDUCTASE-RELATED"/>
    <property type="match status" value="1"/>
</dbReference>
<protein>
    <submittedName>
        <fullName evidence="4">NAD(P)H-dependent oxidoreductase</fullName>
    </submittedName>
</protein>
<evidence type="ECO:0000313" key="4">
    <source>
        <dbReference type="EMBL" id="MCF0062640.1"/>
    </source>
</evidence>
<dbReference type="InterPro" id="IPR003680">
    <property type="entry name" value="Flavodoxin_fold"/>
</dbReference>
<dbReference type="InterPro" id="IPR029039">
    <property type="entry name" value="Flavoprotein-like_sf"/>
</dbReference>
<name>A0A9X1PKA6_9BACT</name>
<evidence type="ECO:0000256" key="2">
    <source>
        <dbReference type="ARBA" id="ARBA00023002"/>
    </source>
</evidence>
<dbReference type="Pfam" id="PF02525">
    <property type="entry name" value="Flavodoxin_2"/>
    <property type="match status" value="1"/>
</dbReference>
<comment type="similarity">
    <text evidence="1">Belongs to the NAD(P)H dehydrogenase (quinone) family.</text>
</comment>
<dbReference type="InterPro" id="IPR051545">
    <property type="entry name" value="NAD(P)H_dehydrogenase_qn"/>
</dbReference>
<feature type="domain" description="Flavodoxin-like fold" evidence="3">
    <location>
        <begin position="1"/>
        <end position="207"/>
    </location>
</feature>
<evidence type="ECO:0000313" key="5">
    <source>
        <dbReference type="Proteomes" id="UP001139000"/>
    </source>
</evidence>
<accession>A0A9X1PKA6</accession>
<dbReference type="Gene3D" id="3.40.50.360">
    <property type="match status" value="1"/>
</dbReference>